<reference evidence="2" key="3">
    <citation type="journal article" date="2004" name="Trends Parasitol.">
        <title>The Anopheles gambiae genome: an update.</title>
        <authorList>
            <person name="Mongin E."/>
            <person name="Louis C."/>
            <person name="Holt R.A."/>
            <person name="Birney E."/>
            <person name="Collins F.H."/>
        </authorList>
    </citation>
    <scope>NUCLEOTIDE SEQUENCE</scope>
    <source>
        <strain evidence="2">PEST</strain>
    </source>
</reference>
<organism evidence="2">
    <name type="scientific">Anopheles gambiae</name>
    <name type="common">African malaria mosquito</name>
    <dbReference type="NCBI Taxonomy" id="7165"/>
    <lineage>
        <taxon>Eukaryota</taxon>
        <taxon>Metazoa</taxon>
        <taxon>Ecdysozoa</taxon>
        <taxon>Arthropoda</taxon>
        <taxon>Hexapoda</taxon>
        <taxon>Insecta</taxon>
        <taxon>Pterygota</taxon>
        <taxon>Neoptera</taxon>
        <taxon>Endopterygota</taxon>
        <taxon>Diptera</taxon>
        <taxon>Nematocera</taxon>
        <taxon>Culicoidea</taxon>
        <taxon>Culicidae</taxon>
        <taxon>Anophelinae</taxon>
        <taxon>Anopheles</taxon>
    </lineage>
</organism>
<comment type="caution">
    <text evidence="2">The sequence shown here is derived from an EMBL/GenBank/DDBJ whole genome shotgun (WGS) entry which is preliminary data.</text>
</comment>
<dbReference type="KEGG" id="aga:4577712"/>
<reference evidence="2" key="2">
    <citation type="submission" date="2002-03" db="EMBL/GenBank/DDBJ databases">
        <authorList>
            <consortium name="The Anopheles Genome Sequencing Consortium"/>
        </authorList>
    </citation>
    <scope>NUCLEOTIDE SEQUENCE</scope>
    <source>
        <strain evidence="2">PEST</strain>
    </source>
</reference>
<proteinExistence type="predicted"/>
<gene>
    <name evidence="2" type="ORF">AgaP_AGAP010639</name>
</gene>
<reference evidence="2" key="1">
    <citation type="journal article" date="2002" name="Science">
        <title>The genome sequence of the malaria mosquito Anopheles gambiae.</title>
        <authorList>
            <person name="Holt R.A."/>
            <person name="Subramanian G.M."/>
            <person name="Halpern A."/>
            <person name="Sutton G.G."/>
            <person name="Charlab R."/>
            <person name="Nusskern D.R."/>
            <person name="Wincker P."/>
            <person name="Clark A.G."/>
            <person name="Ribeiro J.M."/>
            <person name="Wides R."/>
            <person name="Salzberg S.L."/>
            <person name="Loftus B."/>
            <person name="Yandell M."/>
            <person name="Majoros W.H."/>
            <person name="Rusch D.B."/>
            <person name="Lai Z."/>
            <person name="Kraft C.L."/>
            <person name="Abril J.F."/>
            <person name="Anthouard V."/>
            <person name="Arensburger P."/>
            <person name="Atkinson P.W."/>
            <person name="Baden H."/>
            <person name="de Berardinis V."/>
            <person name="Baldwin D."/>
            <person name="Benes V."/>
            <person name="Biedler J."/>
            <person name="Blass C."/>
            <person name="Bolanos R."/>
            <person name="Boscus D."/>
            <person name="Barnstead M."/>
            <person name="Cai S."/>
            <person name="Center A."/>
            <person name="Chaturverdi K."/>
            <person name="Christophides G.K."/>
            <person name="Chrystal M.A."/>
            <person name="Clamp M."/>
            <person name="Cravchik A."/>
            <person name="Curwen V."/>
            <person name="Dana A."/>
            <person name="Delcher A."/>
            <person name="Dew I."/>
            <person name="Evans C.A."/>
            <person name="Flanigan M."/>
            <person name="Grundschober-Freimoser A."/>
            <person name="Friedli L."/>
            <person name="Gu Z."/>
            <person name="Guan P."/>
            <person name="Guigo R."/>
            <person name="Hillenmeyer M.E."/>
            <person name="Hladun S.L."/>
            <person name="Hogan J.R."/>
            <person name="Hong Y.S."/>
            <person name="Hoover J."/>
            <person name="Jaillon O."/>
            <person name="Ke Z."/>
            <person name="Kodira C."/>
            <person name="Kokoza E."/>
            <person name="Koutsos A."/>
            <person name="Letunic I."/>
            <person name="Levitsky A."/>
            <person name="Liang Y."/>
            <person name="Lin J.J."/>
            <person name="Lobo N.F."/>
            <person name="Lopez J.R."/>
            <person name="Malek J.A."/>
            <person name="McIntosh T.C."/>
            <person name="Meister S."/>
            <person name="Miller J."/>
            <person name="Mobarry C."/>
            <person name="Mongin E."/>
            <person name="Murphy S.D."/>
            <person name="O'Brochta D.A."/>
            <person name="Pfannkoch C."/>
            <person name="Qi R."/>
            <person name="Regier M.A."/>
            <person name="Remington K."/>
            <person name="Shao H."/>
            <person name="Sharakhova M.V."/>
            <person name="Sitter C.D."/>
            <person name="Shetty J."/>
            <person name="Smith T.J."/>
            <person name="Strong R."/>
            <person name="Sun J."/>
            <person name="Thomasova D."/>
            <person name="Ton L.Q."/>
            <person name="Topalis P."/>
            <person name="Tu Z."/>
            <person name="Unger M.F."/>
            <person name="Walenz B."/>
            <person name="Wang A."/>
            <person name="Wang J."/>
            <person name="Wang M."/>
            <person name="Wang X."/>
            <person name="Woodford K.J."/>
            <person name="Wortman J.R."/>
            <person name="Wu M."/>
            <person name="Yao A."/>
            <person name="Zdobnov E.M."/>
            <person name="Zhang H."/>
            <person name="Zhao Q."/>
            <person name="Zhao S."/>
            <person name="Zhu S.C."/>
            <person name="Zhimulev I."/>
            <person name="Coluzzi M."/>
            <person name="della Torre A."/>
            <person name="Roth C.W."/>
            <person name="Louis C."/>
            <person name="Kalush F."/>
            <person name="Mural R.J."/>
            <person name="Myers E.W."/>
            <person name="Adams M.D."/>
            <person name="Smith H.O."/>
            <person name="Broder S."/>
            <person name="Gardner M.J."/>
            <person name="Fraser C.M."/>
            <person name="Birney E."/>
            <person name="Bork P."/>
            <person name="Brey P.T."/>
            <person name="Venter J.C."/>
            <person name="Weissenbach J."/>
            <person name="Kafatos F.C."/>
            <person name="Collins F.H."/>
            <person name="Hoffman S.L."/>
        </authorList>
    </citation>
    <scope>NUCLEOTIDE SEQUENCE [LARGE SCALE GENOMIC DNA]</scope>
    <source>
        <strain evidence="2">PEST</strain>
    </source>
</reference>
<reference evidence="2" key="4">
    <citation type="journal article" date="2007" name="Genome Biol.">
        <title>Update of the Anopheles gambiae PEST genome assembly.</title>
        <authorList>
            <person name="Sharakhova M.V."/>
            <person name="Hammond M.P."/>
            <person name="Lobo N.F."/>
            <person name="Krzywinski J."/>
            <person name="Unger M.F."/>
            <person name="Hillenmeyer M.E."/>
            <person name="Bruggner R.V."/>
            <person name="Birney E."/>
            <person name="Collins F.H."/>
        </authorList>
    </citation>
    <scope>NUCLEOTIDE SEQUENCE</scope>
    <source>
        <strain evidence="2">PEST</strain>
    </source>
</reference>
<keyword evidence="1" id="KW-0732">Signal</keyword>
<feature type="non-terminal residue" evidence="2">
    <location>
        <position position="1"/>
    </location>
</feature>
<sequence>TRCKFAASGRALVSLSVWCWCLCLLECVAVFRSASQPQKHRTVRNCANDHHHRSPGETTYGARTCTQLLQHTSSSSSSFVGVVTVCAHRRDGVCVCACARV</sequence>
<protein>
    <submittedName>
        <fullName evidence="2">AGAP010639-PA</fullName>
    </submittedName>
</protein>
<evidence type="ECO:0000256" key="1">
    <source>
        <dbReference type="SAM" id="SignalP"/>
    </source>
</evidence>
<dbReference type="PaxDb" id="7165-AGAP010639-PA"/>
<feature type="signal peptide" evidence="1">
    <location>
        <begin position="1"/>
        <end position="33"/>
    </location>
</feature>
<dbReference type="HOGENOM" id="CLU_2298569_0_0_1"/>
<reference evidence="2" key="5">
    <citation type="submission" date="2011-05" db="EMBL/GenBank/DDBJ databases">
        <authorList>
            <consortium name="VectorBase"/>
        </authorList>
    </citation>
    <scope>NUCLEOTIDE SEQUENCE</scope>
    <source>
        <strain evidence="2">PEST</strain>
    </source>
</reference>
<evidence type="ECO:0000313" key="2">
    <source>
        <dbReference type="EMBL" id="EAU77181.1"/>
    </source>
</evidence>
<accession>A0NCT5</accession>
<dbReference type="AlphaFoldDB" id="A0NCT5"/>
<feature type="chain" id="PRO_5014565028" evidence="1">
    <location>
        <begin position="34"/>
        <end position="101"/>
    </location>
</feature>
<dbReference type="EMBL" id="AAAB01008848">
    <property type="protein sequence ID" value="EAU77181.1"/>
    <property type="molecule type" value="Genomic_DNA"/>
</dbReference>
<name>A0NCT5_ANOGA</name>